<gene>
    <name evidence="2" type="ORF">BJ968_002194</name>
</gene>
<reference evidence="2 3" key="1">
    <citation type="submission" date="2020-07" db="EMBL/GenBank/DDBJ databases">
        <title>Sequencing the genomes of 1000 actinobacteria strains.</title>
        <authorList>
            <person name="Klenk H.-P."/>
        </authorList>
    </citation>
    <scope>NUCLEOTIDE SEQUENCE [LARGE SCALE GENOMIC DNA]</scope>
    <source>
        <strain evidence="2 3">DSM 7487</strain>
    </source>
</reference>
<dbReference type="AlphaFoldDB" id="A0A7Y9DL85"/>
<comment type="caution">
    <text evidence="2">The sequence shown here is derived from an EMBL/GenBank/DDBJ whole genome shotgun (WGS) entry which is preliminary data.</text>
</comment>
<keyword evidence="1" id="KW-0812">Transmembrane</keyword>
<evidence type="ECO:0000313" key="2">
    <source>
        <dbReference type="EMBL" id="NYD22654.1"/>
    </source>
</evidence>
<sequence length="260" mass="26181">MDEDPIAAALRRHDPADHPLGTEQLLTGSRRRAATLRTRRRTAVAALALVVVAVPVGVGVTGGLPGGTPRPTVTVAGPGPAPAGTPVGAAQMLPDATVTAVVPGAVRQEDRVEAAGGDVDAGLCTDVPFTAAPLLGGRTTQWMDPASRQGVTQSVRRFSADGAAAYVQTALDQVTACGTATEETGPWTLVGGGTTGAGVVTAWALVQDGGDGQSLYRVRGVVEDRGVVVDVSADLLRATPDDLSPTVADLVTAGLDAVRG</sequence>
<dbReference type="EMBL" id="JACCBB010000001">
    <property type="protein sequence ID" value="NYD22654.1"/>
    <property type="molecule type" value="Genomic_DNA"/>
</dbReference>
<organism evidence="2 3">
    <name type="scientific">Kineococcus aurantiacus</name>
    <dbReference type="NCBI Taxonomy" id="37633"/>
    <lineage>
        <taxon>Bacteria</taxon>
        <taxon>Bacillati</taxon>
        <taxon>Actinomycetota</taxon>
        <taxon>Actinomycetes</taxon>
        <taxon>Kineosporiales</taxon>
        <taxon>Kineosporiaceae</taxon>
        <taxon>Kineococcus</taxon>
    </lineage>
</organism>
<evidence type="ECO:0000256" key="1">
    <source>
        <dbReference type="SAM" id="Phobius"/>
    </source>
</evidence>
<protein>
    <recommendedName>
        <fullName evidence="4">PknH-like extracellular domain-containing protein</fullName>
    </recommendedName>
</protein>
<dbReference type="Proteomes" id="UP000521922">
    <property type="component" value="Unassembled WGS sequence"/>
</dbReference>
<feature type="transmembrane region" description="Helical" evidence="1">
    <location>
        <begin position="42"/>
        <end position="64"/>
    </location>
</feature>
<proteinExistence type="predicted"/>
<accession>A0A7Y9DL85</accession>
<evidence type="ECO:0008006" key="4">
    <source>
        <dbReference type="Google" id="ProtNLM"/>
    </source>
</evidence>
<evidence type="ECO:0000313" key="3">
    <source>
        <dbReference type="Proteomes" id="UP000521922"/>
    </source>
</evidence>
<keyword evidence="3" id="KW-1185">Reference proteome</keyword>
<keyword evidence="1" id="KW-1133">Transmembrane helix</keyword>
<keyword evidence="1" id="KW-0472">Membrane</keyword>
<dbReference type="RefSeq" id="WP_179751794.1">
    <property type="nucleotide sequence ID" value="NZ_BAAAGN010000009.1"/>
</dbReference>
<name>A0A7Y9DL85_9ACTN</name>